<comment type="similarity">
    <text evidence="1">Belongs to the spectrin family.</text>
</comment>
<dbReference type="GO" id="GO:0005543">
    <property type="term" value="F:phospholipid binding"/>
    <property type="evidence" value="ECO:0007669"/>
    <property type="project" value="InterPro"/>
</dbReference>
<feature type="region of interest" description="Disordered" evidence="3">
    <location>
        <begin position="414"/>
        <end position="532"/>
    </location>
</feature>
<dbReference type="SMART" id="SM00233">
    <property type="entry name" value="PH"/>
    <property type="match status" value="1"/>
</dbReference>
<dbReference type="AlphaFoldDB" id="A0A7L2UG37"/>
<feature type="compositionally biased region" description="Basic and acidic residues" evidence="3">
    <location>
        <begin position="273"/>
        <end position="284"/>
    </location>
</feature>
<feature type="compositionally biased region" description="Low complexity" evidence="3">
    <location>
        <begin position="800"/>
        <end position="814"/>
    </location>
</feature>
<dbReference type="OrthoDB" id="430364at2759"/>
<feature type="region of interest" description="Disordered" evidence="3">
    <location>
        <begin position="273"/>
        <end position="322"/>
    </location>
</feature>
<dbReference type="EMBL" id="VYZW01032218">
    <property type="protein sequence ID" value="NXS44649.1"/>
    <property type="molecule type" value="Genomic_DNA"/>
</dbReference>
<dbReference type="FunFam" id="2.30.29.30:FF:000024">
    <property type="entry name" value="Spectrin beta chain"/>
    <property type="match status" value="1"/>
</dbReference>
<feature type="compositionally biased region" description="Basic residues" evidence="3">
    <location>
        <begin position="917"/>
        <end position="931"/>
    </location>
</feature>
<dbReference type="InterPro" id="IPR041681">
    <property type="entry name" value="PH_9"/>
</dbReference>
<feature type="domain" description="PH" evidence="4">
    <location>
        <begin position="625"/>
        <end position="733"/>
    </location>
</feature>
<evidence type="ECO:0000256" key="1">
    <source>
        <dbReference type="ARBA" id="ARBA00006826"/>
    </source>
</evidence>
<name>A0A7L2UG37_BALRX</name>
<dbReference type="Gene3D" id="2.30.29.30">
    <property type="entry name" value="Pleckstrin-homology domain (PH domain)/Phosphotyrosine-binding domain (PTB)"/>
    <property type="match status" value="1"/>
</dbReference>
<organism evidence="5 6">
    <name type="scientific">Balaeniceps rex</name>
    <name type="common">Shoebill</name>
    <dbReference type="NCBI Taxonomy" id="33584"/>
    <lineage>
        <taxon>Eukaryota</taxon>
        <taxon>Metazoa</taxon>
        <taxon>Chordata</taxon>
        <taxon>Craniata</taxon>
        <taxon>Vertebrata</taxon>
        <taxon>Euteleostomi</taxon>
        <taxon>Archelosauria</taxon>
        <taxon>Archosauria</taxon>
        <taxon>Dinosauria</taxon>
        <taxon>Saurischia</taxon>
        <taxon>Theropoda</taxon>
        <taxon>Coelurosauria</taxon>
        <taxon>Aves</taxon>
        <taxon>Neognathae</taxon>
        <taxon>Neoaves</taxon>
        <taxon>Aequornithes</taxon>
        <taxon>Pelecaniformes</taxon>
        <taxon>Balaenicipitidae</taxon>
        <taxon>Balaeniceps</taxon>
    </lineage>
</organism>
<sequence length="931" mass="98764">EPMQRSEPRLPVGTAISPPASPLSDVPSGVERSWGEPSSSTPHGAGPPEEAVIWDPAETSTLLLPPRGPGGLGGTVNLILSIGKKGEKKKAQPMAGSEWPGEDALRTAGKTSSTKRPPAVARRPPAPSGGTPATSHTLPKAGASSLFNSLQRRERARAEQARLLTLQGIMGASSLQPTPEEHHGPSNTWPQKCGRRKGGLGAAAAGPPLGELLLYVRNPLVRDIDAECGAAPRDPRLPNPKTTCPHLSLGSVLSLELPRDAVVLGCHRGAAARREEAEGQEQRQGRGVRPWEPTGTHGARWQEEVDMDGNSPQGPGEGLGTYPKSERGTWFEEVSFNPSYRQQRAHRAGEERWSPRCPSSAGEDLLDFRLSRPSHVGVLQERVGQEGDELAARLGPDGSPSTAGRARHREAARLELGPSPAGIPGRAGAIPGTARTQRSAGSSQPGGSPASPAAPTQLSVFEWALGSPQPPSPVPGAGEVCHPAHGQFEEDEEELQAIWDGAGKRRAPSPPAGSHACHGPGSRAGSLPSPDATTSGPLIVSAANNMLVAKFTLPTAAQLLHSPAGEKNPSVGHSSGGSPSGHGASPRTEEPVSAAPLDGLGAWDRRRREEEEREGSKAPTGKTEFQMMEGTLERKHVLQTGGRKANCRAWGLFHAVLMRQTLCFYQDRRDSIKSSVVALPLNLSGAVCTPDAEYTKKTNCFRLQLRDGSEYLLRAPSRPLMNEWVSKLQQNSGFPEVDYFQAAAQRVEGTGGAGGFSKVPSPGSSHLQGHHQVATAKSQEIVVLPRSNARPQRPLGSQDGPADGAVAAAENAHGAGHREQRWSPRGSPGLWDNSRQEDYGLVANKRRSYSFTSATYQKITPVAVPKEPVEAGSSYSVTLYIGEQVPAVPRARCHSFVAQLGSPRDTLGEKTPGPPRPKNKSVFKKFFGKKE</sequence>
<dbReference type="InterPro" id="IPR011993">
    <property type="entry name" value="PH-like_dom_sf"/>
</dbReference>
<gene>
    <name evidence="5" type="primary">Sptbn1_0</name>
    <name evidence="5" type="ORF">BALREX_R12921</name>
</gene>
<feature type="region of interest" description="Disordered" evidence="3">
    <location>
        <begin position="1"/>
        <end position="142"/>
    </location>
</feature>
<evidence type="ECO:0000256" key="3">
    <source>
        <dbReference type="SAM" id="MobiDB-lite"/>
    </source>
</evidence>
<keyword evidence="6" id="KW-1185">Reference proteome</keyword>
<evidence type="ECO:0000259" key="4">
    <source>
        <dbReference type="PROSITE" id="PS50003"/>
    </source>
</evidence>
<dbReference type="Proteomes" id="UP000528411">
    <property type="component" value="Unassembled WGS sequence"/>
</dbReference>
<feature type="region of interest" description="Disordered" evidence="3">
    <location>
        <begin position="899"/>
        <end position="931"/>
    </location>
</feature>
<evidence type="ECO:0000313" key="5">
    <source>
        <dbReference type="EMBL" id="NXS44649.1"/>
    </source>
</evidence>
<evidence type="ECO:0000256" key="2">
    <source>
        <dbReference type="ARBA" id="ARBA00022467"/>
    </source>
</evidence>
<dbReference type="SUPFAM" id="SSF50729">
    <property type="entry name" value="PH domain-like"/>
    <property type="match status" value="1"/>
</dbReference>
<feature type="non-terminal residue" evidence="5">
    <location>
        <position position="1"/>
    </location>
</feature>
<feature type="region of interest" description="Disordered" evidence="3">
    <location>
        <begin position="562"/>
        <end position="626"/>
    </location>
</feature>
<feature type="region of interest" description="Disordered" evidence="3">
    <location>
        <begin position="176"/>
        <end position="199"/>
    </location>
</feature>
<evidence type="ECO:0000313" key="6">
    <source>
        <dbReference type="Proteomes" id="UP000528411"/>
    </source>
</evidence>
<feature type="region of interest" description="Disordered" evidence="3">
    <location>
        <begin position="789"/>
        <end position="835"/>
    </location>
</feature>
<dbReference type="PANTHER" id="PTHR11915">
    <property type="entry name" value="SPECTRIN/FILAMIN RELATED CYTOSKELETAL PROTEIN"/>
    <property type="match status" value="1"/>
</dbReference>
<dbReference type="Pfam" id="PF15410">
    <property type="entry name" value="PH_9"/>
    <property type="match status" value="1"/>
</dbReference>
<proteinExistence type="inferred from homology"/>
<feature type="compositionally biased region" description="Basic and acidic residues" evidence="3">
    <location>
        <begin position="603"/>
        <end position="616"/>
    </location>
</feature>
<dbReference type="InterPro" id="IPR001605">
    <property type="entry name" value="PH_dom-spectrin-type"/>
</dbReference>
<dbReference type="PROSITE" id="PS50003">
    <property type="entry name" value="PH_DOMAIN"/>
    <property type="match status" value="1"/>
</dbReference>
<dbReference type="CDD" id="cd10571">
    <property type="entry name" value="PH_beta_spectrin"/>
    <property type="match status" value="1"/>
</dbReference>
<accession>A0A7L2UG37</accession>
<dbReference type="GO" id="GO:0051693">
    <property type="term" value="P:actin filament capping"/>
    <property type="evidence" value="ECO:0007669"/>
    <property type="project" value="UniProtKB-KW"/>
</dbReference>
<dbReference type="PRINTS" id="PR00683">
    <property type="entry name" value="SPECTRINPH"/>
</dbReference>
<keyword evidence="2" id="KW-0117">Actin capping</keyword>
<protein>
    <submittedName>
        <fullName evidence="5">SPTB2 protein</fullName>
    </submittedName>
</protein>
<feature type="non-terminal residue" evidence="5">
    <location>
        <position position="931"/>
    </location>
</feature>
<dbReference type="InterPro" id="IPR001849">
    <property type="entry name" value="PH_domain"/>
</dbReference>
<feature type="compositionally biased region" description="Low complexity" evidence="3">
    <location>
        <begin position="414"/>
        <end position="455"/>
    </location>
</feature>
<comment type="caution">
    <text evidence="5">The sequence shown here is derived from an EMBL/GenBank/DDBJ whole genome shotgun (WGS) entry which is preliminary data.</text>
</comment>
<reference evidence="5 6" key="1">
    <citation type="submission" date="2019-09" db="EMBL/GenBank/DDBJ databases">
        <title>Bird 10,000 Genomes (B10K) Project - Family phase.</title>
        <authorList>
            <person name="Zhang G."/>
        </authorList>
    </citation>
    <scope>NUCLEOTIDE SEQUENCE [LARGE SCALE GENOMIC DNA]</scope>
    <source>
        <strain evidence="5">B10K-DU-012-56</strain>
    </source>
</reference>